<sequence length="84" mass="9043">GGRGVSHRWGDARSDQVQSSGSRARFEDPHAQRRGVQAWGVLRGKVRRQPGGGPAQQPHGNSGCNEEDQGKMKAPSSQAVLDRI</sequence>
<name>Q4TH12_TETNG</name>
<feature type="region of interest" description="Disordered" evidence="1">
    <location>
        <begin position="1"/>
        <end position="84"/>
    </location>
</feature>
<dbReference type="KEGG" id="tng:GSTEN00000825G001"/>
<accession>Q4TH12</accession>
<protein>
    <submittedName>
        <fullName evidence="2">(spotted green pufferfish) hypothetical protein</fullName>
    </submittedName>
</protein>
<organism evidence="2">
    <name type="scientific">Tetraodon nigroviridis</name>
    <name type="common">Spotted green pufferfish</name>
    <name type="synonym">Chelonodon nigroviridis</name>
    <dbReference type="NCBI Taxonomy" id="99883"/>
    <lineage>
        <taxon>Eukaryota</taxon>
        <taxon>Metazoa</taxon>
        <taxon>Chordata</taxon>
        <taxon>Craniata</taxon>
        <taxon>Vertebrata</taxon>
        <taxon>Euteleostomi</taxon>
        <taxon>Actinopterygii</taxon>
        <taxon>Neopterygii</taxon>
        <taxon>Teleostei</taxon>
        <taxon>Neoteleostei</taxon>
        <taxon>Acanthomorphata</taxon>
        <taxon>Eupercaria</taxon>
        <taxon>Tetraodontiformes</taxon>
        <taxon>Tetradontoidea</taxon>
        <taxon>Tetraodontidae</taxon>
        <taxon>Tetraodon</taxon>
    </lineage>
</organism>
<dbReference type="AlphaFoldDB" id="Q4TH12"/>
<feature type="non-terminal residue" evidence="2">
    <location>
        <position position="84"/>
    </location>
</feature>
<proteinExistence type="predicted"/>
<evidence type="ECO:0000313" key="2">
    <source>
        <dbReference type="EMBL" id="CAF87820.1"/>
    </source>
</evidence>
<dbReference type="EMBL" id="CAAE01003330">
    <property type="protein sequence ID" value="CAF87820.1"/>
    <property type="molecule type" value="Genomic_DNA"/>
</dbReference>
<comment type="caution">
    <text evidence="2">The sequence shown here is derived from an EMBL/GenBank/DDBJ whole genome shotgun (WGS) entry which is preliminary data.</text>
</comment>
<feature type="compositionally biased region" description="Polar residues" evidence="1">
    <location>
        <begin position="75"/>
        <end position="84"/>
    </location>
</feature>
<evidence type="ECO:0000256" key="1">
    <source>
        <dbReference type="SAM" id="MobiDB-lite"/>
    </source>
</evidence>
<reference evidence="2" key="1">
    <citation type="journal article" date="2004" name="Nature">
        <title>Genome duplication in the teleost fish Tetraodon nigroviridis reveals the early vertebrate proto-karyotype.</title>
        <authorList>
            <person name="Jaillon O."/>
            <person name="Aury J.-M."/>
            <person name="Brunet F."/>
            <person name="Petit J.-L."/>
            <person name="Stange-Thomann N."/>
            <person name="Mauceli E."/>
            <person name="Bouneau L."/>
            <person name="Fischer C."/>
            <person name="Ozouf-Costaz C."/>
            <person name="Bernot A."/>
            <person name="Nicaud S."/>
            <person name="Jaffe D."/>
            <person name="Fisher S."/>
            <person name="Lutfalla G."/>
            <person name="Dossat C."/>
            <person name="Segurens B."/>
            <person name="Dasilva C."/>
            <person name="Salanoubat M."/>
            <person name="Levy M."/>
            <person name="Boudet N."/>
            <person name="Castellano S."/>
            <person name="Anthouard V."/>
            <person name="Jubin C."/>
            <person name="Castelli V."/>
            <person name="Katinka M."/>
            <person name="Vacherie B."/>
            <person name="Biemont C."/>
            <person name="Skalli Z."/>
            <person name="Cattolico L."/>
            <person name="Poulain J."/>
            <person name="De Berardinis V."/>
            <person name="Cruaud C."/>
            <person name="Duprat S."/>
            <person name="Brottier P."/>
            <person name="Coutanceau J.-P."/>
            <person name="Gouzy J."/>
            <person name="Parra G."/>
            <person name="Lardier G."/>
            <person name="Chapple C."/>
            <person name="McKernan K.J."/>
            <person name="McEwan P."/>
            <person name="Bosak S."/>
            <person name="Kellis M."/>
            <person name="Volff J.-N."/>
            <person name="Guigo R."/>
            <person name="Zody M.C."/>
            <person name="Mesirov J."/>
            <person name="Lindblad-Toh K."/>
            <person name="Birren B."/>
            <person name="Nusbaum C."/>
            <person name="Kahn D."/>
            <person name="Robinson-Rechavi M."/>
            <person name="Laudet V."/>
            <person name="Schachter V."/>
            <person name="Quetier F."/>
            <person name="Saurin W."/>
            <person name="Scarpelli C."/>
            <person name="Wincker P."/>
            <person name="Lander E.S."/>
            <person name="Weissenbach J."/>
            <person name="Roest Crollius H."/>
        </authorList>
    </citation>
    <scope>NUCLEOTIDE SEQUENCE [LARGE SCALE GENOMIC DNA]</scope>
</reference>
<reference evidence="2" key="2">
    <citation type="submission" date="2004-02" db="EMBL/GenBank/DDBJ databases">
        <authorList>
            <consortium name="Genoscope"/>
            <consortium name="Whitehead Institute Centre for Genome Research"/>
        </authorList>
    </citation>
    <scope>NUCLEOTIDE SEQUENCE</scope>
</reference>
<gene>
    <name evidence="2" type="ORF">GSTENG00000825001</name>
</gene>